<feature type="compositionally biased region" description="Low complexity" evidence="1">
    <location>
        <begin position="52"/>
        <end position="63"/>
    </location>
</feature>
<dbReference type="PROSITE" id="PS51885">
    <property type="entry name" value="NEPRILYSIN"/>
    <property type="match status" value="1"/>
</dbReference>
<keyword evidence="4" id="KW-1185">Reference proteome</keyword>
<feature type="compositionally biased region" description="Low complexity" evidence="1">
    <location>
        <begin position="258"/>
        <end position="271"/>
    </location>
</feature>
<feature type="compositionally biased region" description="Polar residues" evidence="1">
    <location>
        <begin position="10"/>
        <end position="27"/>
    </location>
</feature>
<dbReference type="InterPro" id="IPR042089">
    <property type="entry name" value="Peptidase_M13_dom_2"/>
</dbReference>
<reference evidence="3" key="1">
    <citation type="journal article" date="2020" name="Cell">
        <title>Large-Scale Comparative Analyses of Tick Genomes Elucidate Their Genetic Diversity and Vector Capacities.</title>
        <authorList>
            <consortium name="Tick Genome and Microbiome Consortium (TIGMIC)"/>
            <person name="Jia N."/>
            <person name="Wang J."/>
            <person name="Shi W."/>
            <person name="Du L."/>
            <person name="Sun Y."/>
            <person name="Zhan W."/>
            <person name="Jiang J.F."/>
            <person name="Wang Q."/>
            <person name="Zhang B."/>
            <person name="Ji P."/>
            <person name="Bell-Sakyi L."/>
            <person name="Cui X.M."/>
            <person name="Yuan T.T."/>
            <person name="Jiang B.G."/>
            <person name="Yang W.F."/>
            <person name="Lam T.T."/>
            <person name="Chang Q.C."/>
            <person name="Ding S.J."/>
            <person name="Wang X.J."/>
            <person name="Zhu J.G."/>
            <person name="Ruan X.D."/>
            <person name="Zhao L."/>
            <person name="Wei J.T."/>
            <person name="Ye R.Z."/>
            <person name="Que T.C."/>
            <person name="Du C.H."/>
            <person name="Zhou Y.H."/>
            <person name="Cheng J.X."/>
            <person name="Dai P.F."/>
            <person name="Guo W.B."/>
            <person name="Han X.H."/>
            <person name="Huang E.J."/>
            <person name="Li L.F."/>
            <person name="Wei W."/>
            <person name="Gao Y.C."/>
            <person name="Liu J.Z."/>
            <person name="Shao H.Z."/>
            <person name="Wang X."/>
            <person name="Wang C.C."/>
            <person name="Yang T.C."/>
            <person name="Huo Q.B."/>
            <person name="Li W."/>
            <person name="Chen H.Y."/>
            <person name="Chen S.E."/>
            <person name="Zhou L.G."/>
            <person name="Ni X.B."/>
            <person name="Tian J.H."/>
            <person name="Sheng Y."/>
            <person name="Liu T."/>
            <person name="Pan Y.S."/>
            <person name="Xia L.Y."/>
            <person name="Li J."/>
            <person name="Zhao F."/>
            <person name="Cao W.C."/>
        </authorList>
    </citation>
    <scope>NUCLEOTIDE SEQUENCE</scope>
    <source>
        <strain evidence="3">Rsan-2018</strain>
    </source>
</reference>
<dbReference type="VEuPathDB" id="VectorBase:RSAN_049738"/>
<reference evidence="3" key="2">
    <citation type="submission" date="2021-09" db="EMBL/GenBank/DDBJ databases">
        <authorList>
            <person name="Jia N."/>
            <person name="Wang J."/>
            <person name="Shi W."/>
            <person name="Du L."/>
            <person name="Sun Y."/>
            <person name="Zhan W."/>
            <person name="Jiang J."/>
            <person name="Wang Q."/>
            <person name="Zhang B."/>
            <person name="Ji P."/>
            <person name="Sakyi L.B."/>
            <person name="Cui X."/>
            <person name="Yuan T."/>
            <person name="Jiang B."/>
            <person name="Yang W."/>
            <person name="Lam T.T.-Y."/>
            <person name="Chang Q."/>
            <person name="Ding S."/>
            <person name="Wang X."/>
            <person name="Zhu J."/>
            <person name="Ruan X."/>
            <person name="Zhao L."/>
            <person name="Wei J."/>
            <person name="Que T."/>
            <person name="Du C."/>
            <person name="Cheng J."/>
            <person name="Dai P."/>
            <person name="Han X."/>
            <person name="Huang E."/>
            <person name="Gao Y."/>
            <person name="Liu J."/>
            <person name="Shao H."/>
            <person name="Ye R."/>
            <person name="Li L."/>
            <person name="Wei W."/>
            <person name="Wang X."/>
            <person name="Wang C."/>
            <person name="Huo Q."/>
            <person name="Li W."/>
            <person name="Guo W."/>
            <person name="Chen H."/>
            <person name="Chen S."/>
            <person name="Zhou L."/>
            <person name="Zhou L."/>
            <person name="Ni X."/>
            <person name="Tian J."/>
            <person name="Zhou Y."/>
            <person name="Sheng Y."/>
            <person name="Liu T."/>
            <person name="Pan Y."/>
            <person name="Xia L."/>
            <person name="Li J."/>
            <person name="Zhao F."/>
            <person name="Cao W."/>
        </authorList>
    </citation>
    <scope>NUCLEOTIDE SEQUENCE</scope>
    <source>
        <strain evidence="3">Rsan-2018</strain>
        <tissue evidence="3">Larvae</tissue>
    </source>
</reference>
<feature type="compositionally biased region" description="Basic and acidic residues" evidence="1">
    <location>
        <begin position="221"/>
        <end position="239"/>
    </location>
</feature>
<feature type="region of interest" description="Disordered" evidence="1">
    <location>
        <begin position="190"/>
        <end position="279"/>
    </location>
</feature>
<dbReference type="Gene3D" id="3.40.390.10">
    <property type="entry name" value="Collagenase (Catalytic Domain)"/>
    <property type="match status" value="1"/>
</dbReference>
<proteinExistence type="predicted"/>
<evidence type="ECO:0000313" key="3">
    <source>
        <dbReference type="EMBL" id="KAH7961295.1"/>
    </source>
</evidence>
<feature type="compositionally biased region" description="Basic and acidic residues" evidence="1">
    <location>
        <begin position="102"/>
        <end position="112"/>
    </location>
</feature>
<feature type="transmembrane region" description="Helical" evidence="2">
    <location>
        <begin position="287"/>
        <end position="308"/>
    </location>
</feature>
<dbReference type="OrthoDB" id="6504555at2759"/>
<dbReference type="PANTHER" id="PTHR11733">
    <property type="entry name" value="ZINC METALLOPROTEASE FAMILY M13 NEPRILYSIN-RELATED"/>
    <property type="match status" value="1"/>
</dbReference>
<accession>A0A9D4PYR0</accession>
<dbReference type="SUPFAM" id="SSF55486">
    <property type="entry name" value="Metalloproteases ('zincins'), catalytic domain"/>
    <property type="match status" value="1"/>
</dbReference>
<gene>
    <name evidence="3" type="ORF">HPB52_006688</name>
</gene>
<evidence type="ECO:0000256" key="2">
    <source>
        <dbReference type="SAM" id="Phobius"/>
    </source>
</evidence>
<dbReference type="Proteomes" id="UP000821837">
    <property type="component" value="Chromosome 3"/>
</dbReference>
<dbReference type="GO" id="GO:0004222">
    <property type="term" value="F:metalloendopeptidase activity"/>
    <property type="evidence" value="ECO:0007669"/>
    <property type="project" value="InterPro"/>
</dbReference>
<keyword evidence="2" id="KW-1133">Transmembrane helix</keyword>
<dbReference type="Gene3D" id="1.10.1380.10">
    <property type="entry name" value="Neutral endopeptidase , domain2"/>
    <property type="match status" value="1"/>
</dbReference>
<name>A0A9D4PYR0_RHISA</name>
<dbReference type="GO" id="GO:0016485">
    <property type="term" value="P:protein processing"/>
    <property type="evidence" value="ECO:0007669"/>
    <property type="project" value="TreeGrafter"/>
</dbReference>
<dbReference type="GO" id="GO:0005886">
    <property type="term" value="C:plasma membrane"/>
    <property type="evidence" value="ECO:0007669"/>
    <property type="project" value="TreeGrafter"/>
</dbReference>
<dbReference type="OMA" id="YAWMVNA"/>
<dbReference type="InterPro" id="IPR024079">
    <property type="entry name" value="MetalloPept_cat_dom_sf"/>
</dbReference>
<protein>
    <submittedName>
        <fullName evidence="3">Uncharacterized protein</fullName>
    </submittedName>
</protein>
<organism evidence="3 4">
    <name type="scientific">Rhipicephalus sanguineus</name>
    <name type="common">Brown dog tick</name>
    <name type="synonym">Ixodes sanguineus</name>
    <dbReference type="NCBI Taxonomy" id="34632"/>
    <lineage>
        <taxon>Eukaryota</taxon>
        <taxon>Metazoa</taxon>
        <taxon>Ecdysozoa</taxon>
        <taxon>Arthropoda</taxon>
        <taxon>Chelicerata</taxon>
        <taxon>Arachnida</taxon>
        <taxon>Acari</taxon>
        <taxon>Parasitiformes</taxon>
        <taxon>Ixodida</taxon>
        <taxon>Ixodoidea</taxon>
        <taxon>Ixodidae</taxon>
        <taxon>Rhipicephalinae</taxon>
        <taxon>Rhipicephalus</taxon>
        <taxon>Rhipicephalus</taxon>
    </lineage>
</organism>
<feature type="compositionally biased region" description="Basic and acidic residues" evidence="1">
    <location>
        <begin position="75"/>
        <end position="92"/>
    </location>
</feature>
<dbReference type="InterPro" id="IPR000718">
    <property type="entry name" value="Peptidase_M13"/>
</dbReference>
<evidence type="ECO:0000256" key="1">
    <source>
        <dbReference type="SAM" id="MobiDB-lite"/>
    </source>
</evidence>
<feature type="region of interest" description="Disordered" evidence="1">
    <location>
        <begin position="1"/>
        <end position="112"/>
    </location>
</feature>
<sequence>MKTSVDPEQRSSAGNPSTKSLKGSTESAPDLANKRSTAGQETAKGRAHRKSSASTSTAKHSSSLSQKQVAGGRQSTEKKDGAAPEKDTKEAGFDVVEEEPAVDPREPLPNRAVIDRRVSMGEVLPTEPPAQFLSQAHDGDILAAIMEACHGMEVGAVEPQTDPREPLSRRASIDRRVSLGHVILTMPAESSPVRSASVTGDYGESSLDAPKGAPPEAATDSAHEPRPDPREPLPRRASIDKSISLGKVVSMAPPPRSPISSRTSSGKPSPGWSEEERRRNRQAMTRLAALSGLAVFFMALAILSLIVVRSAYFRASQRFEVCDTDECVQHSKDILATLNKSANPCGSLYAYVCGYDARPEGTPYAGPLVHAYVREVMTTLGDAETFLAAKQRYAAATKAFAAVVNCIESNRHTAADDFAAFMHDRGVPWPLRDASSRNTTLFGVFDVVLDLVVNWRVALWFDVVVSQTASHDANPAVIIREPGDLVALRSEQLTLFDDVTYNTALRKMSLYLTGGKVSLDDAAVKQLRQDEAAFSQIVLASVEDDDGGDGFDVLLSLGNITQVFGAVLSVTEWSSLLNKHLSTAIRNVSNNTSMLFLNKGRLGRLGRLVESLPATRVMDVIGWTFSYAYAWMVNAHFDFPAQATTAGRLEINALCFVAEQESFGIVQAAPIFRDAFDVNEREKVTAALQKTSEALIKQVLASPAISNYSKREAVAKLDALVWNYWLWPLDPYLQVHSALNTLYANFSDKPGSVFESWIRSRKSLRAALATPHYERLMTSRYRWQSGGVRYIYSLNELRFTLSALFPPSYVRRGSSAMTFAGLGFKVARQMARSLDMHGRTLDSTGSTIPWWQPANSKQQQCRFDVAESDMERSLLIDQFAIEVALEAMQASSALRPSKSPKRLKFLEWLSDEQTFYVSYCSHYCSEPRGQPACNLAMNSSQFDDVFGCSRSRSNSPACVFL</sequence>
<keyword evidence="2" id="KW-0812">Transmembrane</keyword>
<evidence type="ECO:0000313" key="4">
    <source>
        <dbReference type="Proteomes" id="UP000821837"/>
    </source>
</evidence>
<dbReference type="PANTHER" id="PTHR11733:SF241">
    <property type="entry name" value="GH26575P-RELATED"/>
    <property type="match status" value="1"/>
</dbReference>
<dbReference type="EMBL" id="JABSTV010001249">
    <property type="protein sequence ID" value="KAH7961295.1"/>
    <property type="molecule type" value="Genomic_DNA"/>
</dbReference>
<comment type="caution">
    <text evidence="3">The sequence shown here is derived from an EMBL/GenBank/DDBJ whole genome shotgun (WGS) entry which is preliminary data.</text>
</comment>
<keyword evidence="2" id="KW-0472">Membrane</keyword>
<dbReference type="AlphaFoldDB" id="A0A9D4PYR0"/>